<dbReference type="GO" id="GO:0016020">
    <property type="term" value="C:membrane"/>
    <property type="evidence" value="ECO:0007669"/>
    <property type="project" value="InterPro"/>
</dbReference>
<dbReference type="InterPro" id="IPR029439">
    <property type="entry name" value="Wzt_C"/>
</dbReference>
<dbReference type="EMBL" id="CP039865">
    <property type="protein sequence ID" value="QCK88172.1"/>
    <property type="molecule type" value="Genomic_DNA"/>
</dbReference>
<dbReference type="Proteomes" id="UP000298588">
    <property type="component" value="Chromosome"/>
</dbReference>
<name>A0A4D7QW34_9HYPH</name>
<dbReference type="AlphaFoldDB" id="A0A4D7QW34"/>
<dbReference type="PROSITE" id="PS50893">
    <property type="entry name" value="ABC_TRANSPORTER_2"/>
    <property type="match status" value="1"/>
</dbReference>
<dbReference type="SUPFAM" id="SSF52540">
    <property type="entry name" value="P-loop containing nucleoside triphosphate hydrolases"/>
    <property type="match status" value="1"/>
</dbReference>
<dbReference type="CDD" id="cd10147">
    <property type="entry name" value="Wzt_C-like"/>
    <property type="match status" value="1"/>
</dbReference>
<organism evidence="6 7">
    <name type="scientific">Phreatobacter aquaticus</name>
    <dbReference type="NCBI Taxonomy" id="2570229"/>
    <lineage>
        <taxon>Bacteria</taxon>
        <taxon>Pseudomonadati</taxon>
        <taxon>Pseudomonadota</taxon>
        <taxon>Alphaproteobacteria</taxon>
        <taxon>Hyphomicrobiales</taxon>
        <taxon>Phreatobacteraceae</taxon>
        <taxon>Phreatobacter</taxon>
    </lineage>
</organism>
<sequence>MSSDLAIIAHDISKAFRIYARPEDRLMELASIGRIKRHREFQALRGVNLEVRRGETVGIIGRNGCGKSTLLQIICGILPPTSGEIKTNGRIAALLELGAGFNGEFTGRENVYLNGGILGLTRAEMDSRLEAIFCFADIGDFIDRPVKTYSSGMFVRLAFATAINVDPDILVVDEALSVGDEAFQRKCFARIEQIKQRGSTILFVSHGAQTIVQLCDRAILLDGGEMLIDGAPKAVVHHYQRLAHASPDGAAEIRRRILTAEAESPGQELAGQGPVSPTVISTDTAIAPRPLSSDTTDPAEHFDPDTVSQSASRHEKCGAAIGRTRLLTLSGNEVNVIRRGRRFRFEYEVDFDRNADQVGFGLGLTTLAGLQLAGWAARANRVASIARATRYIASFEFQCSLMPGTYFFTCHVRGTVAGEEQTMDRIADAFMFRVSDDGDRNATGLVEIGIIASASQTDGGV</sequence>
<dbReference type="InterPro" id="IPR050683">
    <property type="entry name" value="Bact_Polysacc_Export_ATP-bd"/>
</dbReference>
<evidence type="ECO:0000256" key="1">
    <source>
        <dbReference type="ARBA" id="ARBA00005417"/>
    </source>
</evidence>
<feature type="domain" description="ABC transporter" evidence="5">
    <location>
        <begin position="27"/>
        <end position="248"/>
    </location>
</feature>
<dbReference type="PROSITE" id="PS00211">
    <property type="entry name" value="ABC_TRANSPORTER_1"/>
    <property type="match status" value="1"/>
</dbReference>
<dbReference type="Gene3D" id="3.40.50.300">
    <property type="entry name" value="P-loop containing nucleotide triphosphate hydrolases"/>
    <property type="match status" value="1"/>
</dbReference>
<keyword evidence="2" id="KW-0813">Transport</keyword>
<dbReference type="InterPro" id="IPR003593">
    <property type="entry name" value="AAA+_ATPase"/>
</dbReference>
<dbReference type="PANTHER" id="PTHR46743">
    <property type="entry name" value="TEICHOIC ACIDS EXPORT ATP-BINDING PROTEIN TAGH"/>
    <property type="match status" value="1"/>
</dbReference>
<dbReference type="InterPro" id="IPR027417">
    <property type="entry name" value="P-loop_NTPase"/>
</dbReference>
<dbReference type="GO" id="GO:0005524">
    <property type="term" value="F:ATP binding"/>
    <property type="evidence" value="ECO:0007669"/>
    <property type="project" value="UniProtKB-KW"/>
</dbReference>
<dbReference type="GO" id="GO:0016887">
    <property type="term" value="F:ATP hydrolysis activity"/>
    <property type="evidence" value="ECO:0007669"/>
    <property type="project" value="InterPro"/>
</dbReference>
<dbReference type="SMART" id="SM00382">
    <property type="entry name" value="AAA"/>
    <property type="match status" value="1"/>
</dbReference>
<evidence type="ECO:0000256" key="3">
    <source>
        <dbReference type="ARBA" id="ARBA00022741"/>
    </source>
</evidence>
<reference evidence="6 7" key="1">
    <citation type="submission" date="2019-04" db="EMBL/GenBank/DDBJ databases">
        <title>Phreatobacter aquaticus sp. nov.</title>
        <authorList>
            <person name="Choi A."/>
            <person name="Baek K."/>
        </authorList>
    </citation>
    <scope>NUCLEOTIDE SEQUENCE [LARGE SCALE GENOMIC DNA]</scope>
    <source>
        <strain evidence="6 7">NMCR1094</strain>
    </source>
</reference>
<proteinExistence type="inferred from homology"/>
<dbReference type="KEGG" id="paqt:E8L99_21610"/>
<evidence type="ECO:0000313" key="7">
    <source>
        <dbReference type="Proteomes" id="UP000298588"/>
    </source>
</evidence>
<dbReference type="Gene3D" id="2.70.50.60">
    <property type="entry name" value="abc- transporter (atp binding component) like domain"/>
    <property type="match status" value="1"/>
</dbReference>
<accession>A0A4D7QW34</accession>
<dbReference type="InterPro" id="IPR015860">
    <property type="entry name" value="ABC_transpr_TagH-like"/>
</dbReference>
<keyword evidence="7" id="KW-1185">Reference proteome</keyword>
<protein>
    <submittedName>
        <fullName evidence="6">ABC transporter ATP-binding protein</fullName>
    </submittedName>
</protein>
<comment type="similarity">
    <text evidence="1">Belongs to the ABC transporter superfamily.</text>
</comment>
<dbReference type="Pfam" id="PF00005">
    <property type="entry name" value="ABC_tran"/>
    <property type="match status" value="1"/>
</dbReference>
<gene>
    <name evidence="6" type="ORF">E8L99_21610</name>
</gene>
<evidence type="ECO:0000259" key="5">
    <source>
        <dbReference type="PROSITE" id="PS50893"/>
    </source>
</evidence>
<dbReference type="InterPro" id="IPR017871">
    <property type="entry name" value="ABC_transporter-like_CS"/>
</dbReference>
<dbReference type="GO" id="GO:0140359">
    <property type="term" value="F:ABC-type transporter activity"/>
    <property type="evidence" value="ECO:0007669"/>
    <property type="project" value="InterPro"/>
</dbReference>
<dbReference type="CDD" id="cd03220">
    <property type="entry name" value="ABC_KpsT_Wzt"/>
    <property type="match status" value="1"/>
</dbReference>
<dbReference type="RefSeq" id="WP_137101500.1">
    <property type="nucleotide sequence ID" value="NZ_CP039865.1"/>
</dbReference>
<dbReference type="InterPro" id="IPR003439">
    <property type="entry name" value="ABC_transporter-like_ATP-bd"/>
</dbReference>
<evidence type="ECO:0000256" key="2">
    <source>
        <dbReference type="ARBA" id="ARBA00022448"/>
    </source>
</evidence>
<evidence type="ECO:0000313" key="6">
    <source>
        <dbReference type="EMBL" id="QCK88172.1"/>
    </source>
</evidence>
<keyword evidence="3" id="KW-0547">Nucleotide-binding</keyword>
<keyword evidence="4 6" id="KW-0067">ATP-binding</keyword>
<dbReference type="PANTHER" id="PTHR46743:SF2">
    <property type="entry name" value="TEICHOIC ACIDS EXPORT ATP-BINDING PROTEIN TAGH"/>
    <property type="match status" value="1"/>
</dbReference>
<dbReference type="OrthoDB" id="9778870at2"/>
<dbReference type="Pfam" id="PF14524">
    <property type="entry name" value="Wzt_C"/>
    <property type="match status" value="1"/>
</dbReference>
<evidence type="ECO:0000256" key="4">
    <source>
        <dbReference type="ARBA" id="ARBA00022840"/>
    </source>
</evidence>